<feature type="coiled-coil region" evidence="6">
    <location>
        <begin position="286"/>
        <end position="313"/>
    </location>
</feature>
<dbReference type="NCBIfam" id="TIGR03007">
    <property type="entry name" value="pepcterm_ChnLen"/>
    <property type="match status" value="1"/>
</dbReference>
<evidence type="ECO:0000259" key="9">
    <source>
        <dbReference type="Pfam" id="PF13807"/>
    </source>
</evidence>
<dbReference type="InterPro" id="IPR003856">
    <property type="entry name" value="LPS_length_determ_N"/>
</dbReference>
<dbReference type="AlphaFoldDB" id="F5RHF2"/>
<dbReference type="Gene3D" id="1.10.287.1490">
    <property type="match status" value="1"/>
</dbReference>
<feature type="transmembrane region" description="Helical" evidence="7">
    <location>
        <begin position="12"/>
        <end position="33"/>
    </location>
</feature>
<feature type="coiled-coil region" evidence="6">
    <location>
        <begin position="366"/>
        <end position="393"/>
    </location>
</feature>
<evidence type="ECO:0000313" key="10">
    <source>
        <dbReference type="EMBL" id="EGK69784.1"/>
    </source>
</evidence>
<name>F5RHF2_METUF</name>
<accession>F5RHF2</accession>
<reference evidence="10 11" key="1">
    <citation type="journal article" date="2011" name="J. Bacteriol.">
        <title>Genome sequence of Methyloversatilis universalis FAM5T, a methylotrophic representative of the order Rhodocyclales.</title>
        <authorList>
            <person name="Kittichotirat W."/>
            <person name="Good N.M."/>
            <person name="Hall R."/>
            <person name="Bringel F."/>
            <person name="Lajus A."/>
            <person name="Medigue C."/>
            <person name="Smalley N.E."/>
            <person name="Beck D."/>
            <person name="Bumgarner R."/>
            <person name="Vuilleumier S."/>
            <person name="Kalyuzhnaya M.G."/>
        </authorList>
    </citation>
    <scope>NUCLEOTIDE SEQUENCE [LARGE SCALE GENOMIC DNA]</scope>
    <source>
        <strain evidence="11">ATCC BAA-1314 / JCM 13912 / FAM5</strain>
    </source>
</reference>
<organism evidence="10 11">
    <name type="scientific">Methyloversatilis universalis (strain ATCC BAA-1314 / DSM 25237 / JCM 13912 / CCUG 52030 / FAM5)</name>
    <dbReference type="NCBI Taxonomy" id="1000565"/>
    <lineage>
        <taxon>Bacteria</taxon>
        <taxon>Pseudomonadati</taxon>
        <taxon>Pseudomonadota</taxon>
        <taxon>Betaproteobacteria</taxon>
        <taxon>Nitrosomonadales</taxon>
        <taxon>Sterolibacteriaceae</taxon>
        <taxon>Methyloversatilis</taxon>
    </lineage>
</organism>
<dbReference type="GO" id="GO:0005886">
    <property type="term" value="C:plasma membrane"/>
    <property type="evidence" value="ECO:0007669"/>
    <property type="project" value="UniProtKB-SubCell"/>
</dbReference>
<feature type="domain" description="Polysaccharide chain length determinant N-terminal" evidence="8">
    <location>
        <begin position="9"/>
        <end position="86"/>
    </location>
</feature>
<dbReference type="PANTHER" id="PTHR32309:SF13">
    <property type="entry name" value="FERRIC ENTEROBACTIN TRANSPORT PROTEIN FEPE"/>
    <property type="match status" value="1"/>
</dbReference>
<keyword evidence="6" id="KW-0175">Coiled coil</keyword>
<dbReference type="Proteomes" id="UP000005019">
    <property type="component" value="Unassembled WGS sequence"/>
</dbReference>
<evidence type="ECO:0000256" key="5">
    <source>
        <dbReference type="ARBA" id="ARBA00023136"/>
    </source>
</evidence>
<keyword evidence="4 7" id="KW-1133">Transmembrane helix</keyword>
<gene>
    <name evidence="10" type="ORF">METUNv1_03749</name>
</gene>
<evidence type="ECO:0000256" key="7">
    <source>
        <dbReference type="SAM" id="Phobius"/>
    </source>
</evidence>
<feature type="domain" description="Tyrosine-protein kinase G-rich" evidence="9">
    <location>
        <begin position="379"/>
        <end position="456"/>
    </location>
</feature>
<keyword evidence="5 7" id="KW-0472">Membrane</keyword>
<keyword evidence="11" id="KW-1185">Reference proteome</keyword>
<evidence type="ECO:0000256" key="6">
    <source>
        <dbReference type="SAM" id="Coils"/>
    </source>
</evidence>
<dbReference type="InterPro" id="IPR014345">
    <property type="entry name" value="XrtA_polysacc_chain"/>
</dbReference>
<feature type="coiled-coil region" evidence="6">
    <location>
        <begin position="154"/>
        <end position="231"/>
    </location>
</feature>
<feature type="transmembrane region" description="Helical" evidence="7">
    <location>
        <begin position="436"/>
        <end position="457"/>
    </location>
</feature>
<dbReference type="PANTHER" id="PTHR32309">
    <property type="entry name" value="TYROSINE-PROTEIN KINASE"/>
    <property type="match status" value="1"/>
</dbReference>
<evidence type="ECO:0000259" key="8">
    <source>
        <dbReference type="Pfam" id="PF02706"/>
    </source>
</evidence>
<sequence length="526" mass="57915">MSGYLRSAWGYRWVGLIAAWVVGLAGMGVVLVLPDQYQASAKIYVDTQSILRPLMSGLTVTPNLDQQINMLSRTLISRPNIEKLIRMADLDLEAKTKVERDKLIDELMESVKLSSSGRDNLYIVSYRDKKPARAQKVVQAMVTLFVESGLGSKRQDADQARKFIEEQIKAYEAKLLEAENRLKEFKLKNLERAGGGQKDYFGSLSEVQAQLNQAQLDLREATNSRDALKRQLAGEEPTLNADASSLGIGSGSVSGPSTAEIDARISALRNDVEGMLQRYTEKHPDIQQLRARIRSLEDERKQIIEKHAAEAAKNADAKPNQGSQLSGAQIPNPVYQQIKVALASAEASVASLGARVGEYQTRLTTLKQSSRLLPELEAEFSQLNRDYEVHRTNYNNLVSRRESASISEEMDATGVAEFRLIEPPRVSPEPVAPNRLILLTAVLAASMLVGVAASFVVSQLRPVFHDGRALAEVAGVPVLGSVSMLLANERKRYERRRTFVFFGGLGGLVAAYVAMLAFVSLVMRSA</sequence>
<dbReference type="GO" id="GO:0004713">
    <property type="term" value="F:protein tyrosine kinase activity"/>
    <property type="evidence" value="ECO:0007669"/>
    <property type="project" value="TreeGrafter"/>
</dbReference>
<protein>
    <submittedName>
        <fullName evidence="10">Polysaccharide chain length determinant protein, PEP-CTERM locus subfamily</fullName>
    </submittedName>
</protein>
<evidence type="ECO:0000313" key="11">
    <source>
        <dbReference type="Proteomes" id="UP000005019"/>
    </source>
</evidence>
<keyword evidence="3 7" id="KW-0812">Transmembrane</keyword>
<evidence type="ECO:0000256" key="3">
    <source>
        <dbReference type="ARBA" id="ARBA00022692"/>
    </source>
</evidence>
<comment type="caution">
    <text evidence="10">The sequence shown here is derived from an EMBL/GenBank/DDBJ whole genome shotgun (WGS) entry which is preliminary data.</text>
</comment>
<evidence type="ECO:0000256" key="4">
    <source>
        <dbReference type="ARBA" id="ARBA00022989"/>
    </source>
</evidence>
<dbReference type="Pfam" id="PF13807">
    <property type="entry name" value="GNVR"/>
    <property type="match status" value="1"/>
</dbReference>
<dbReference type="STRING" id="1000565.METUNv1_03749"/>
<dbReference type="EMBL" id="AFHG01000059">
    <property type="protein sequence ID" value="EGK69784.1"/>
    <property type="molecule type" value="Genomic_DNA"/>
</dbReference>
<feature type="transmembrane region" description="Helical" evidence="7">
    <location>
        <begin position="499"/>
        <end position="523"/>
    </location>
</feature>
<evidence type="ECO:0000256" key="2">
    <source>
        <dbReference type="ARBA" id="ARBA00022475"/>
    </source>
</evidence>
<dbReference type="InterPro" id="IPR032807">
    <property type="entry name" value="GNVR"/>
</dbReference>
<dbReference type="InterPro" id="IPR050445">
    <property type="entry name" value="Bact_polysacc_biosynth/exp"/>
</dbReference>
<feature type="transmembrane region" description="Helical" evidence="7">
    <location>
        <begin position="469"/>
        <end position="487"/>
    </location>
</feature>
<comment type="subcellular location">
    <subcellularLocation>
        <location evidence="1">Cell membrane</location>
        <topology evidence="1">Multi-pass membrane protein</topology>
    </subcellularLocation>
</comment>
<dbReference type="Pfam" id="PF02706">
    <property type="entry name" value="Wzz"/>
    <property type="match status" value="1"/>
</dbReference>
<keyword evidence="2" id="KW-1003">Cell membrane</keyword>
<evidence type="ECO:0000256" key="1">
    <source>
        <dbReference type="ARBA" id="ARBA00004651"/>
    </source>
</evidence>
<dbReference type="eggNOG" id="COG3206">
    <property type="taxonomic scope" value="Bacteria"/>
</dbReference>
<proteinExistence type="predicted"/>